<dbReference type="EMBL" id="RCHU02000014">
    <property type="protein sequence ID" value="KAL3571423.1"/>
    <property type="molecule type" value="Genomic_DNA"/>
</dbReference>
<name>A0ACC4AYY2_POPAL</name>
<accession>A0ACC4AYY2</accession>
<evidence type="ECO:0000313" key="2">
    <source>
        <dbReference type="Proteomes" id="UP000309997"/>
    </source>
</evidence>
<keyword evidence="2" id="KW-1185">Reference proteome</keyword>
<proteinExistence type="predicted"/>
<reference evidence="1 2" key="1">
    <citation type="journal article" date="2024" name="Plant Biotechnol. J.">
        <title>Genome and CRISPR/Cas9 system of a widespread forest tree (Populus alba) in the world.</title>
        <authorList>
            <person name="Liu Y.J."/>
            <person name="Jiang P.F."/>
            <person name="Han X.M."/>
            <person name="Li X.Y."/>
            <person name="Wang H.M."/>
            <person name="Wang Y.J."/>
            <person name="Wang X.X."/>
            <person name="Zeng Q.Y."/>
        </authorList>
    </citation>
    <scope>NUCLEOTIDE SEQUENCE [LARGE SCALE GENOMIC DNA]</scope>
    <source>
        <strain evidence="2">cv. PAL-ZL1</strain>
    </source>
</reference>
<organism evidence="1 2">
    <name type="scientific">Populus alba</name>
    <name type="common">White poplar</name>
    <dbReference type="NCBI Taxonomy" id="43335"/>
    <lineage>
        <taxon>Eukaryota</taxon>
        <taxon>Viridiplantae</taxon>
        <taxon>Streptophyta</taxon>
        <taxon>Embryophyta</taxon>
        <taxon>Tracheophyta</taxon>
        <taxon>Spermatophyta</taxon>
        <taxon>Magnoliopsida</taxon>
        <taxon>eudicotyledons</taxon>
        <taxon>Gunneridae</taxon>
        <taxon>Pentapetalae</taxon>
        <taxon>rosids</taxon>
        <taxon>fabids</taxon>
        <taxon>Malpighiales</taxon>
        <taxon>Salicaceae</taxon>
        <taxon>Saliceae</taxon>
        <taxon>Populus</taxon>
    </lineage>
</organism>
<evidence type="ECO:0000313" key="1">
    <source>
        <dbReference type="EMBL" id="KAL3571423.1"/>
    </source>
</evidence>
<gene>
    <name evidence="1" type="ORF">D5086_025327</name>
</gene>
<sequence length="182" mass="20358">METYNSSSSVTSSSMYSKQFSEETKGLKMPQSYHSSLHSIRKTQMKPWKKPIAPLPPTPPRVYKVDPINFRDLVQKLTGAPKKEPDPEPQSRLQSVAPPPLDLLTPTLFGRDREIAAVPLHLLPAPAQTPLSASLYQELIGKLSCWVLILCDPGTSTEYKSWFELLILGFDDAGFKAMLMEK</sequence>
<comment type="caution">
    <text evidence="1">The sequence shown here is derived from an EMBL/GenBank/DDBJ whole genome shotgun (WGS) entry which is preliminary data.</text>
</comment>
<protein>
    <submittedName>
        <fullName evidence="1">Uncharacterized protein</fullName>
    </submittedName>
</protein>
<dbReference type="Proteomes" id="UP000309997">
    <property type="component" value="Unassembled WGS sequence"/>
</dbReference>